<feature type="compositionally biased region" description="Low complexity" evidence="1">
    <location>
        <begin position="1"/>
        <end position="10"/>
    </location>
</feature>
<name>A0A814JIQ7_9BILA</name>
<gene>
    <name evidence="2" type="ORF">GPM918_LOCUS15606</name>
    <name evidence="3" type="ORF">SRO942_LOCUS15606</name>
</gene>
<dbReference type="EMBL" id="CAJNOQ010003950">
    <property type="protein sequence ID" value="CAF1037547.1"/>
    <property type="molecule type" value="Genomic_DNA"/>
</dbReference>
<evidence type="ECO:0000313" key="2">
    <source>
        <dbReference type="EMBL" id="CAF1037547.1"/>
    </source>
</evidence>
<evidence type="ECO:0000313" key="4">
    <source>
        <dbReference type="Proteomes" id="UP000663829"/>
    </source>
</evidence>
<dbReference type="Proteomes" id="UP000681722">
    <property type="component" value="Unassembled WGS sequence"/>
</dbReference>
<dbReference type="Proteomes" id="UP000663829">
    <property type="component" value="Unassembled WGS sequence"/>
</dbReference>
<evidence type="ECO:0000256" key="1">
    <source>
        <dbReference type="SAM" id="MobiDB-lite"/>
    </source>
</evidence>
<organism evidence="2 4">
    <name type="scientific">Didymodactylos carnosus</name>
    <dbReference type="NCBI Taxonomy" id="1234261"/>
    <lineage>
        <taxon>Eukaryota</taxon>
        <taxon>Metazoa</taxon>
        <taxon>Spiralia</taxon>
        <taxon>Gnathifera</taxon>
        <taxon>Rotifera</taxon>
        <taxon>Eurotatoria</taxon>
        <taxon>Bdelloidea</taxon>
        <taxon>Philodinida</taxon>
        <taxon>Philodinidae</taxon>
        <taxon>Didymodactylos</taxon>
    </lineage>
</organism>
<evidence type="ECO:0000313" key="3">
    <source>
        <dbReference type="EMBL" id="CAF3808058.1"/>
    </source>
</evidence>
<sequence>MDHYDAPAAPYDDDDDIQLSFDTSTNNNDPKVESDVQIQQPAIGGAAAVTPVGDNRSERRHDQRVQQ</sequence>
<dbReference type="AlphaFoldDB" id="A0A814JIQ7"/>
<proteinExistence type="predicted"/>
<feature type="region of interest" description="Disordered" evidence="1">
    <location>
        <begin position="1"/>
        <end position="67"/>
    </location>
</feature>
<feature type="compositionally biased region" description="Low complexity" evidence="1">
    <location>
        <begin position="37"/>
        <end position="48"/>
    </location>
</feature>
<dbReference type="EMBL" id="CAJOBC010003950">
    <property type="protein sequence ID" value="CAF3808058.1"/>
    <property type="molecule type" value="Genomic_DNA"/>
</dbReference>
<protein>
    <submittedName>
        <fullName evidence="2">Uncharacterized protein</fullName>
    </submittedName>
</protein>
<feature type="compositionally biased region" description="Basic and acidic residues" evidence="1">
    <location>
        <begin position="55"/>
        <end position="67"/>
    </location>
</feature>
<feature type="compositionally biased region" description="Polar residues" evidence="1">
    <location>
        <begin position="20"/>
        <end position="29"/>
    </location>
</feature>
<comment type="caution">
    <text evidence="2">The sequence shown here is derived from an EMBL/GenBank/DDBJ whole genome shotgun (WGS) entry which is preliminary data.</text>
</comment>
<accession>A0A814JIQ7</accession>
<reference evidence="2" key="1">
    <citation type="submission" date="2021-02" db="EMBL/GenBank/DDBJ databases">
        <authorList>
            <person name="Nowell W R."/>
        </authorList>
    </citation>
    <scope>NUCLEOTIDE SEQUENCE</scope>
</reference>
<keyword evidence="4" id="KW-1185">Reference proteome</keyword>